<feature type="domain" description="AMIN-like" evidence="1">
    <location>
        <begin position="1"/>
        <end position="122"/>
    </location>
</feature>
<protein>
    <recommendedName>
        <fullName evidence="1">AMIN-like domain-containing protein</fullName>
    </recommendedName>
</protein>
<accession>A0A285VTN0</accession>
<reference evidence="3" key="1">
    <citation type="submission" date="2017-08" db="EMBL/GenBank/DDBJ databases">
        <authorList>
            <person name="Varghese N."/>
            <person name="Submissions S."/>
        </authorList>
    </citation>
    <scope>NUCLEOTIDE SEQUENCE [LARGE SCALE GENOMIC DNA]</scope>
    <source>
        <strain evidence="3">USBA17B2</strain>
    </source>
</reference>
<gene>
    <name evidence="2" type="ORF">SAMN05421879_11220</name>
</gene>
<name>A0A285VTN0_9MICO</name>
<dbReference type="Pfam" id="PF24837">
    <property type="entry name" value="AMIN-like"/>
    <property type="match status" value="1"/>
</dbReference>
<evidence type="ECO:0000313" key="2">
    <source>
        <dbReference type="EMBL" id="SOC57313.1"/>
    </source>
</evidence>
<dbReference type="Proteomes" id="UP000219688">
    <property type="component" value="Unassembled WGS sequence"/>
</dbReference>
<organism evidence="2 3">
    <name type="scientific">Ornithinimicrobium cerasi</name>
    <dbReference type="NCBI Taxonomy" id="2248773"/>
    <lineage>
        <taxon>Bacteria</taxon>
        <taxon>Bacillati</taxon>
        <taxon>Actinomycetota</taxon>
        <taxon>Actinomycetes</taxon>
        <taxon>Micrococcales</taxon>
        <taxon>Ornithinimicrobiaceae</taxon>
        <taxon>Ornithinimicrobium</taxon>
    </lineage>
</organism>
<evidence type="ECO:0000313" key="3">
    <source>
        <dbReference type="Proteomes" id="UP000219688"/>
    </source>
</evidence>
<sequence length="123" mass="13261">MRTGLHAGYDRVVLDLSGEEPVLGWFVSVVDEAVEDPSGLPMDVEGAAFLQVVVRGIDWTTDSPERYDGDPVTGAGTEVVTEVVHGGLFEGQQQIVVGLTEETAFRVFSLPDPARIVIDVQHP</sequence>
<proteinExistence type="predicted"/>
<dbReference type="Gene3D" id="2.60.40.3500">
    <property type="match status" value="1"/>
</dbReference>
<dbReference type="InterPro" id="IPR056303">
    <property type="entry name" value="AMIN-like"/>
</dbReference>
<evidence type="ECO:0000259" key="1">
    <source>
        <dbReference type="Pfam" id="PF24837"/>
    </source>
</evidence>
<dbReference type="AlphaFoldDB" id="A0A285VTN0"/>
<dbReference type="EMBL" id="OBQK01000012">
    <property type="protein sequence ID" value="SOC57313.1"/>
    <property type="molecule type" value="Genomic_DNA"/>
</dbReference>
<keyword evidence="3" id="KW-1185">Reference proteome</keyword>
<dbReference type="RefSeq" id="WP_097188985.1">
    <property type="nucleotide sequence ID" value="NZ_OBQK01000012.1"/>
</dbReference>